<feature type="transmembrane region" description="Helical" evidence="4">
    <location>
        <begin position="46"/>
        <end position="62"/>
    </location>
</feature>
<keyword evidence="2 4" id="KW-1133">Transmembrane helix</keyword>
<dbReference type="EMBL" id="JBHSCW010000004">
    <property type="protein sequence ID" value="MFC4351800.1"/>
    <property type="molecule type" value="Genomic_DNA"/>
</dbReference>
<keyword evidence="1 4" id="KW-0812">Transmembrane</keyword>
<keyword evidence="3 4" id="KW-0472">Membrane</keyword>
<dbReference type="Pfam" id="PF04588">
    <property type="entry name" value="HIG_1_N"/>
    <property type="match status" value="1"/>
</dbReference>
<comment type="caution">
    <text evidence="6">The sequence shown here is derived from an EMBL/GenBank/DDBJ whole genome shotgun (WGS) entry which is preliminary data.</text>
</comment>
<feature type="domain" description="HIG1" evidence="5">
    <location>
        <begin position="1"/>
        <end position="63"/>
    </location>
</feature>
<sequence>MNAFMMILVVIAMLMTLGVLFAGLFSMARGGEFNRKYGNKLMRWRIIMQGVALVLFALAMAAK</sequence>
<evidence type="ECO:0000256" key="4">
    <source>
        <dbReference type="SAM" id="Phobius"/>
    </source>
</evidence>
<dbReference type="PROSITE" id="PS51503">
    <property type="entry name" value="HIG1"/>
    <property type="match status" value="1"/>
</dbReference>
<dbReference type="InterPro" id="IPR007667">
    <property type="entry name" value="Hypoxia_induced_domain"/>
</dbReference>
<evidence type="ECO:0000256" key="3">
    <source>
        <dbReference type="ARBA" id="ARBA00023136"/>
    </source>
</evidence>
<evidence type="ECO:0000256" key="2">
    <source>
        <dbReference type="ARBA" id="ARBA00022989"/>
    </source>
</evidence>
<evidence type="ECO:0000259" key="5">
    <source>
        <dbReference type="PROSITE" id="PS51503"/>
    </source>
</evidence>
<proteinExistence type="predicted"/>
<dbReference type="RefSeq" id="WP_382422147.1">
    <property type="nucleotide sequence ID" value="NZ_JBHSCW010000004.1"/>
</dbReference>
<organism evidence="6 7">
    <name type="scientific">Fodinicurvata halophila</name>
    <dbReference type="NCBI Taxonomy" id="1419723"/>
    <lineage>
        <taxon>Bacteria</taxon>
        <taxon>Pseudomonadati</taxon>
        <taxon>Pseudomonadota</taxon>
        <taxon>Alphaproteobacteria</taxon>
        <taxon>Rhodospirillales</taxon>
        <taxon>Rhodovibrionaceae</taxon>
        <taxon>Fodinicurvata</taxon>
    </lineage>
</organism>
<dbReference type="Gene3D" id="6.10.140.1320">
    <property type="match status" value="1"/>
</dbReference>
<dbReference type="Proteomes" id="UP001595799">
    <property type="component" value="Unassembled WGS sequence"/>
</dbReference>
<protein>
    <submittedName>
        <fullName evidence="6">Twin transmembrane helix small protein</fullName>
    </submittedName>
</protein>
<keyword evidence="7" id="KW-1185">Reference proteome</keyword>
<evidence type="ECO:0000313" key="6">
    <source>
        <dbReference type="EMBL" id="MFC4351800.1"/>
    </source>
</evidence>
<evidence type="ECO:0000256" key="1">
    <source>
        <dbReference type="ARBA" id="ARBA00022692"/>
    </source>
</evidence>
<reference evidence="7" key="1">
    <citation type="journal article" date="2019" name="Int. J. Syst. Evol. Microbiol.">
        <title>The Global Catalogue of Microorganisms (GCM) 10K type strain sequencing project: providing services to taxonomists for standard genome sequencing and annotation.</title>
        <authorList>
            <consortium name="The Broad Institute Genomics Platform"/>
            <consortium name="The Broad Institute Genome Sequencing Center for Infectious Disease"/>
            <person name="Wu L."/>
            <person name="Ma J."/>
        </authorList>
    </citation>
    <scope>NUCLEOTIDE SEQUENCE [LARGE SCALE GENOMIC DNA]</scope>
    <source>
        <strain evidence="7">CECT 8472</strain>
    </source>
</reference>
<dbReference type="NCBIfam" id="NF033233">
    <property type="entry name" value="twin_helix"/>
    <property type="match status" value="1"/>
</dbReference>
<gene>
    <name evidence="6" type="ORF">ACFOW6_09625</name>
</gene>
<evidence type="ECO:0000313" key="7">
    <source>
        <dbReference type="Proteomes" id="UP001595799"/>
    </source>
</evidence>
<accession>A0ABV8UKR1</accession>
<name>A0ABV8UKR1_9PROT</name>